<dbReference type="EMBL" id="VDEP01000414">
    <property type="protein sequence ID" value="KAA1086040.1"/>
    <property type="molecule type" value="Genomic_DNA"/>
</dbReference>
<feature type="domain" description="RING-type" evidence="1">
    <location>
        <begin position="132"/>
        <end position="163"/>
    </location>
</feature>
<name>A0A5B0NDE6_PUCGR</name>
<comment type="caution">
    <text evidence="2">The sequence shown here is derived from an EMBL/GenBank/DDBJ whole genome shotgun (WGS) entry which is preliminary data.</text>
</comment>
<gene>
    <name evidence="2" type="primary">PJA2_3</name>
    <name evidence="2" type="ORF">PGTUg99_007308</name>
</gene>
<proteinExistence type="predicted"/>
<protein>
    <submittedName>
        <fullName evidence="2">Zinc ion binding</fullName>
    </submittedName>
</protein>
<dbReference type="Proteomes" id="UP000325313">
    <property type="component" value="Unassembled WGS sequence"/>
</dbReference>
<reference evidence="2 3" key="1">
    <citation type="submission" date="2019-05" db="EMBL/GenBank/DDBJ databases">
        <title>Emergence of the Ug99 lineage of the wheat stem rust pathogen through somatic hybridization.</title>
        <authorList>
            <person name="Li F."/>
            <person name="Upadhyaya N.M."/>
            <person name="Sperschneider J."/>
            <person name="Matny O."/>
            <person name="Nguyen-Phuc H."/>
            <person name="Mago R."/>
            <person name="Raley C."/>
            <person name="Miller M.E."/>
            <person name="Silverstein K.A.T."/>
            <person name="Henningsen E."/>
            <person name="Hirsch C.D."/>
            <person name="Visser B."/>
            <person name="Pretorius Z.A."/>
            <person name="Steffenson B.J."/>
            <person name="Schwessinger B."/>
            <person name="Dodds P.N."/>
            <person name="Figueroa M."/>
        </authorList>
    </citation>
    <scope>NUCLEOTIDE SEQUENCE [LARGE SCALE GENOMIC DNA]</scope>
    <source>
        <strain evidence="2 3">Ug99</strain>
    </source>
</reference>
<dbReference type="InterPro" id="IPR001841">
    <property type="entry name" value="Znf_RING"/>
</dbReference>
<dbReference type="SUPFAM" id="SSF57850">
    <property type="entry name" value="RING/U-box"/>
    <property type="match status" value="1"/>
</dbReference>
<evidence type="ECO:0000313" key="3">
    <source>
        <dbReference type="Proteomes" id="UP000325313"/>
    </source>
</evidence>
<dbReference type="Pfam" id="PF17123">
    <property type="entry name" value="zf-RING_11"/>
    <property type="match status" value="1"/>
</dbReference>
<evidence type="ECO:0000313" key="2">
    <source>
        <dbReference type="EMBL" id="KAA1086040.1"/>
    </source>
</evidence>
<dbReference type="Gene3D" id="3.30.40.10">
    <property type="entry name" value="Zinc/RING finger domain, C3HC4 (zinc finger)"/>
    <property type="match status" value="1"/>
</dbReference>
<organism evidence="2 3">
    <name type="scientific">Puccinia graminis f. sp. tritici</name>
    <dbReference type="NCBI Taxonomy" id="56615"/>
    <lineage>
        <taxon>Eukaryota</taxon>
        <taxon>Fungi</taxon>
        <taxon>Dikarya</taxon>
        <taxon>Basidiomycota</taxon>
        <taxon>Pucciniomycotina</taxon>
        <taxon>Pucciniomycetes</taxon>
        <taxon>Pucciniales</taxon>
        <taxon>Pucciniaceae</taxon>
        <taxon>Puccinia</taxon>
    </lineage>
</organism>
<accession>A0A5B0NDE6</accession>
<dbReference type="InterPro" id="IPR013083">
    <property type="entry name" value="Znf_RING/FYVE/PHD"/>
</dbReference>
<dbReference type="AlphaFoldDB" id="A0A5B0NDE6"/>
<evidence type="ECO:0000259" key="1">
    <source>
        <dbReference type="Pfam" id="PF17123"/>
    </source>
</evidence>
<sequence length="165" mass="19014">MDAEMLQRTEEALSHLNPQDRRLFERHLSSLQAAHDQLAAHPDRDRLDEDENRRYFADRDEIESALGRLPEAITQRLRHVLGLWEVLIFFLEECRACSFGIRRRLAQQLSQFTLSDTAVATLTKSHDGDALECAICNEELSLPDQSIVQLPCHASHLFHRECILV</sequence>